<comment type="caution">
    <text evidence="1">The sequence shown here is derived from an EMBL/GenBank/DDBJ whole genome shotgun (WGS) entry which is preliminary data.</text>
</comment>
<proteinExistence type="predicted"/>
<dbReference type="Proteomes" id="UP001062846">
    <property type="component" value="Chromosome 13"/>
</dbReference>
<sequence>MEMGFNPLSSAFKNAVSAMLFCSGLTWEEKLAFYKTLGFSDEDTLNIFMFNPSLISRSEEVIRGTVEFYVNKFHWSPSQLSRRAAVFSYNFEKRIIPRCLVVQVLLSRNKIHENVKLLTVLNCRENEFLRRYVIKYKDETPEVLDAYQGKMKIC</sequence>
<name>A0ACC0L8A9_RHOML</name>
<dbReference type="EMBL" id="CM046400">
    <property type="protein sequence ID" value="KAI8524629.1"/>
    <property type="molecule type" value="Genomic_DNA"/>
</dbReference>
<evidence type="ECO:0000313" key="1">
    <source>
        <dbReference type="EMBL" id="KAI8524629.1"/>
    </source>
</evidence>
<evidence type="ECO:0000313" key="2">
    <source>
        <dbReference type="Proteomes" id="UP001062846"/>
    </source>
</evidence>
<gene>
    <name evidence="1" type="ORF">RHMOL_Rhmol13G0163500</name>
</gene>
<protein>
    <submittedName>
        <fullName evidence="1">Uncharacterized protein</fullName>
    </submittedName>
</protein>
<organism evidence="1 2">
    <name type="scientific">Rhododendron molle</name>
    <name type="common">Chinese azalea</name>
    <name type="synonym">Azalea mollis</name>
    <dbReference type="NCBI Taxonomy" id="49168"/>
    <lineage>
        <taxon>Eukaryota</taxon>
        <taxon>Viridiplantae</taxon>
        <taxon>Streptophyta</taxon>
        <taxon>Embryophyta</taxon>
        <taxon>Tracheophyta</taxon>
        <taxon>Spermatophyta</taxon>
        <taxon>Magnoliopsida</taxon>
        <taxon>eudicotyledons</taxon>
        <taxon>Gunneridae</taxon>
        <taxon>Pentapetalae</taxon>
        <taxon>asterids</taxon>
        <taxon>Ericales</taxon>
        <taxon>Ericaceae</taxon>
        <taxon>Ericoideae</taxon>
        <taxon>Rhodoreae</taxon>
        <taxon>Rhododendron</taxon>
    </lineage>
</organism>
<accession>A0ACC0L8A9</accession>
<reference evidence="1" key="1">
    <citation type="submission" date="2022-02" db="EMBL/GenBank/DDBJ databases">
        <title>Plant Genome Project.</title>
        <authorList>
            <person name="Zhang R.-G."/>
        </authorList>
    </citation>
    <scope>NUCLEOTIDE SEQUENCE</scope>
    <source>
        <strain evidence="1">AT1</strain>
    </source>
</reference>
<keyword evidence="2" id="KW-1185">Reference proteome</keyword>